<comment type="caution">
    <text evidence="2">The sequence shown here is derived from an EMBL/GenBank/DDBJ whole genome shotgun (WGS) entry which is preliminary data.</text>
</comment>
<reference evidence="2" key="1">
    <citation type="submission" date="2022-07" db="EMBL/GenBank/DDBJ databases">
        <title>Phylogenomic reconstructions and comparative analyses of Kickxellomycotina fungi.</title>
        <authorList>
            <person name="Reynolds N.K."/>
            <person name="Stajich J.E."/>
            <person name="Barry K."/>
            <person name="Grigoriev I.V."/>
            <person name="Crous P."/>
            <person name="Smith M.E."/>
        </authorList>
    </citation>
    <scope>NUCLEOTIDE SEQUENCE</scope>
    <source>
        <strain evidence="2">RSA 1196</strain>
    </source>
</reference>
<feature type="region of interest" description="Disordered" evidence="1">
    <location>
        <begin position="96"/>
        <end position="116"/>
    </location>
</feature>
<evidence type="ECO:0000313" key="2">
    <source>
        <dbReference type="EMBL" id="KAJ1953671.1"/>
    </source>
</evidence>
<name>A0A9W8AP00_9FUNG</name>
<accession>A0A9W8AP00</accession>
<gene>
    <name evidence="2" type="ORF">IWQ62_005937</name>
</gene>
<proteinExistence type="predicted"/>
<dbReference type="AlphaFoldDB" id="A0A9W8AP00"/>
<evidence type="ECO:0000313" key="3">
    <source>
        <dbReference type="Proteomes" id="UP001150925"/>
    </source>
</evidence>
<protein>
    <submittedName>
        <fullName evidence="2">Uncharacterized protein</fullName>
    </submittedName>
</protein>
<feature type="compositionally biased region" description="Polar residues" evidence="1">
    <location>
        <begin position="97"/>
        <end position="107"/>
    </location>
</feature>
<keyword evidence="3" id="KW-1185">Reference proteome</keyword>
<dbReference type="Proteomes" id="UP001150925">
    <property type="component" value="Unassembled WGS sequence"/>
</dbReference>
<dbReference type="EMBL" id="JANBPY010002799">
    <property type="protein sequence ID" value="KAJ1953671.1"/>
    <property type="molecule type" value="Genomic_DNA"/>
</dbReference>
<dbReference type="OrthoDB" id="338816at2759"/>
<sequence length="194" mass="21096">MNADNRFHGLLHDPAAKDLMDWSLLDPIIAINQKLQMPPKHLSRSIATPASLSSSATTTTREKLLALVTKMVNVTSTHNAANRLISRAIQRTIRTVADSTPSNNPEASKTPVETGAPTTFPMSTILTVAALKYLCERNGTAAFQDLKSCISEIAASHQVGADQAIQNIYIIAAKGWITIHHAHRDRVVKLNLTI</sequence>
<organism evidence="2 3">
    <name type="scientific">Dispira parvispora</name>
    <dbReference type="NCBI Taxonomy" id="1520584"/>
    <lineage>
        <taxon>Eukaryota</taxon>
        <taxon>Fungi</taxon>
        <taxon>Fungi incertae sedis</taxon>
        <taxon>Zoopagomycota</taxon>
        <taxon>Kickxellomycotina</taxon>
        <taxon>Dimargaritomycetes</taxon>
        <taxon>Dimargaritales</taxon>
        <taxon>Dimargaritaceae</taxon>
        <taxon>Dispira</taxon>
    </lineage>
</organism>
<evidence type="ECO:0000256" key="1">
    <source>
        <dbReference type="SAM" id="MobiDB-lite"/>
    </source>
</evidence>